<keyword evidence="3" id="KW-1185">Reference proteome</keyword>
<dbReference type="Pfam" id="PF00400">
    <property type="entry name" value="WD40"/>
    <property type="match status" value="2"/>
</dbReference>
<evidence type="ECO:0000313" key="3">
    <source>
        <dbReference type="Proteomes" id="UP000287352"/>
    </source>
</evidence>
<dbReference type="PANTHER" id="PTHR19879:SF1">
    <property type="entry name" value="CANNONBALL-RELATED"/>
    <property type="match status" value="1"/>
</dbReference>
<proteinExistence type="predicted"/>
<dbReference type="InterPro" id="IPR015943">
    <property type="entry name" value="WD40/YVTN_repeat-like_dom_sf"/>
</dbReference>
<sequence>MQPHEKFLRNHRKPLVAHQVARLENQEDDVSALTFSQDGTVLIATGWPSRFWHEDQEGHWHLTRTLPGAFVAMQSDQRYLMVLKENTTLNRIELQDTTGACLQTLSFFDKKTRYYGYFHDQKKFLTYDQEGWLSIWDGKTFQLETRCYYLPDTDRPYENIALMRLTPDEHFLFFYYYGLIYRCRFDSDLLRVVPEGYVFQRPTFRFDAEDCQISPLGTVIAVAHSSESAIELYEISSLQKLASFPVESPFRLAFSPDGRLLACVDDESKVFIWDVSTGQLMCTFLSHPGPSMEQMPSVVCIAWSPRGDIIAIAGSLYEIKDFSIHLWKIEY</sequence>
<gene>
    <name evidence="2" type="ORF">KTT_18680</name>
</gene>
<reference evidence="3" key="1">
    <citation type="submission" date="2018-12" db="EMBL/GenBank/DDBJ databases">
        <title>Tengunoibacter tsumagoiensis gen. nov., sp. nov., Dictyobacter kobayashii sp. nov., D. alpinus sp. nov., and D. joshuensis sp. nov. and description of Dictyobacteraceae fam. nov. within the order Ktedonobacterales isolated from Tengu-no-mugimeshi.</title>
        <authorList>
            <person name="Wang C.M."/>
            <person name="Zheng Y."/>
            <person name="Sakai Y."/>
            <person name="Toyoda A."/>
            <person name="Minakuchi Y."/>
            <person name="Abe K."/>
            <person name="Yokota A."/>
            <person name="Yabe S."/>
        </authorList>
    </citation>
    <scope>NUCLEOTIDE SEQUENCE [LARGE SCALE GENOMIC DNA]</scope>
    <source>
        <strain evidence="3">Uno3</strain>
    </source>
</reference>
<dbReference type="SMART" id="SM00320">
    <property type="entry name" value="WD40"/>
    <property type="match status" value="3"/>
</dbReference>
<dbReference type="RefSeq" id="WP_126579674.1">
    <property type="nucleotide sequence ID" value="NZ_BIFR01000001.1"/>
</dbReference>
<evidence type="ECO:0008006" key="4">
    <source>
        <dbReference type="Google" id="ProtNLM"/>
    </source>
</evidence>
<dbReference type="OrthoDB" id="9802240at2"/>
<protein>
    <recommendedName>
        <fullName evidence="4">Anaphase-promoting complex subunit 4 WD40 domain-containing protein</fullName>
    </recommendedName>
</protein>
<dbReference type="AlphaFoldDB" id="A0A401ZYS9"/>
<keyword evidence="1" id="KW-0853">WD repeat</keyword>
<evidence type="ECO:0000256" key="1">
    <source>
        <dbReference type="PROSITE-ProRule" id="PRU00221"/>
    </source>
</evidence>
<evidence type="ECO:0000313" key="2">
    <source>
        <dbReference type="EMBL" id="GCE12009.1"/>
    </source>
</evidence>
<name>A0A401ZYS9_9CHLR</name>
<dbReference type="EMBL" id="BIFR01000001">
    <property type="protein sequence ID" value="GCE12009.1"/>
    <property type="molecule type" value="Genomic_DNA"/>
</dbReference>
<feature type="repeat" description="WD" evidence="1">
    <location>
        <begin position="252"/>
        <end position="283"/>
    </location>
</feature>
<comment type="caution">
    <text evidence="2">The sequence shown here is derived from an EMBL/GenBank/DDBJ whole genome shotgun (WGS) entry which is preliminary data.</text>
</comment>
<dbReference type="PROSITE" id="PS50082">
    <property type="entry name" value="WD_REPEATS_2"/>
    <property type="match status" value="1"/>
</dbReference>
<dbReference type="SUPFAM" id="SSF50978">
    <property type="entry name" value="WD40 repeat-like"/>
    <property type="match status" value="1"/>
</dbReference>
<dbReference type="InterPro" id="IPR036322">
    <property type="entry name" value="WD40_repeat_dom_sf"/>
</dbReference>
<accession>A0A401ZYS9</accession>
<dbReference type="Proteomes" id="UP000287352">
    <property type="component" value="Unassembled WGS sequence"/>
</dbReference>
<dbReference type="GO" id="GO:0006367">
    <property type="term" value="P:transcription initiation at RNA polymerase II promoter"/>
    <property type="evidence" value="ECO:0007669"/>
    <property type="project" value="TreeGrafter"/>
</dbReference>
<dbReference type="Gene3D" id="2.130.10.10">
    <property type="entry name" value="YVTN repeat-like/Quinoprotein amine dehydrogenase"/>
    <property type="match status" value="2"/>
</dbReference>
<dbReference type="InterPro" id="IPR001680">
    <property type="entry name" value="WD40_rpt"/>
</dbReference>
<organism evidence="2 3">
    <name type="scientific">Tengunoibacter tsumagoiensis</name>
    <dbReference type="NCBI Taxonomy" id="2014871"/>
    <lineage>
        <taxon>Bacteria</taxon>
        <taxon>Bacillati</taxon>
        <taxon>Chloroflexota</taxon>
        <taxon>Ktedonobacteria</taxon>
        <taxon>Ktedonobacterales</taxon>
        <taxon>Dictyobacteraceae</taxon>
        <taxon>Tengunoibacter</taxon>
    </lineage>
</organism>
<dbReference type="PANTHER" id="PTHR19879">
    <property type="entry name" value="TRANSCRIPTION INITIATION FACTOR TFIID"/>
    <property type="match status" value="1"/>
</dbReference>